<dbReference type="EMBL" id="SGPK01000465">
    <property type="protein sequence ID" value="THH03351.1"/>
    <property type="molecule type" value="Genomic_DNA"/>
</dbReference>
<evidence type="ECO:0000256" key="1">
    <source>
        <dbReference type="SAM" id="MobiDB-lite"/>
    </source>
</evidence>
<evidence type="ECO:0000313" key="3">
    <source>
        <dbReference type="Proteomes" id="UP000308199"/>
    </source>
</evidence>
<keyword evidence="3" id="KW-1185">Reference proteome</keyword>
<evidence type="ECO:0000313" key="2">
    <source>
        <dbReference type="EMBL" id="THH03351.1"/>
    </source>
</evidence>
<feature type="non-terminal residue" evidence="2">
    <location>
        <position position="541"/>
    </location>
</feature>
<dbReference type="Proteomes" id="UP000308199">
    <property type="component" value="Unassembled WGS sequence"/>
</dbReference>
<accession>A0A4S4KY37</accession>
<reference evidence="2 3" key="1">
    <citation type="submission" date="2019-02" db="EMBL/GenBank/DDBJ databases">
        <title>Genome sequencing of the rare red list fungi Phellinidium pouzarii.</title>
        <authorList>
            <person name="Buettner E."/>
            <person name="Kellner H."/>
        </authorList>
    </citation>
    <scope>NUCLEOTIDE SEQUENCE [LARGE SCALE GENOMIC DNA]</scope>
    <source>
        <strain evidence="2 3">DSM 108285</strain>
    </source>
</reference>
<gene>
    <name evidence="2" type="ORF">EW145_g6325</name>
</gene>
<dbReference type="AlphaFoldDB" id="A0A4S4KY37"/>
<dbReference type="OrthoDB" id="2322499at2759"/>
<organism evidence="2 3">
    <name type="scientific">Phellinidium pouzarii</name>
    <dbReference type="NCBI Taxonomy" id="167371"/>
    <lineage>
        <taxon>Eukaryota</taxon>
        <taxon>Fungi</taxon>
        <taxon>Dikarya</taxon>
        <taxon>Basidiomycota</taxon>
        <taxon>Agaricomycotina</taxon>
        <taxon>Agaricomycetes</taxon>
        <taxon>Hymenochaetales</taxon>
        <taxon>Hymenochaetaceae</taxon>
        <taxon>Phellinidium</taxon>
    </lineage>
</organism>
<feature type="compositionally biased region" description="Acidic residues" evidence="1">
    <location>
        <begin position="213"/>
        <end position="236"/>
    </location>
</feature>
<name>A0A4S4KY37_9AGAM</name>
<protein>
    <submittedName>
        <fullName evidence="2">Uncharacterized protein</fullName>
    </submittedName>
</protein>
<comment type="caution">
    <text evidence="2">The sequence shown here is derived from an EMBL/GenBank/DDBJ whole genome shotgun (WGS) entry which is preliminary data.</text>
</comment>
<proteinExistence type="predicted"/>
<feature type="region of interest" description="Disordered" evidence="1">
    <location>
        <begin position="200"/>
        <end position="237"/>
    </location>
</feature>
<sequence>MAESLSPIDILYLARSSKALYALLMSKQSKPIWRSARQAQRLLECPRDLSEPQFASLLFERFCQVALEACGARTLNPNYVLRLRLCKACFSAKSDFELVIEAYLSFKDKSAEQRAFVEKRMDIVKQITDDTRPIYQWLAEKEALERANKKNLRYQRTNAITNNLLDLGYNIKDLGKFKTQYNDDWNRLACQPCALTDRSMMPDTTSYSKDSNADDDRDTDEDEDEDDTDDDEDDMDDSVKINEWNTFRIEVDADLPYVMTFKEFHNLPAVLRLIEEDSGQAYISMDDWRLLLIAIRGELQASTRRAEEFFVKKTLEAHRNALSVVCPVWYPLKDIISRAINLGDLIIRGLGALYFLEGPPDGLGTYLSAFSEWSKLAAVRGHFTRVNSVNSLFPYCSGHITTCSYTLLWSLGFTKPEEVQIDELVSMGEAFVCMKCDLMFRYRMDWQSLVLHFSNEQNDYFKVSIMLMLSEFNAPCTFIDIHDLFHPGQYALMDIATALTHPLRKDLKEFDIRNLQCNACASVSSETELMTIEEMEMHFEI</sequence>